<evidence type="ECO:0000256" key="2">
    <source>
        <dbReference type="SAM" id="SignalP"/>
    </source>
</evidence>
<feature type="transmembrane region" description="Helical" evidence="1">
    <location>
        <begin position="69"/>
        <end position="93"/>
    </location>
</feature>
<keyword evidence="1" id="KW-0472">Membrane</keyword>
<feature type="signal peptide" evidence="2">
    <location>
        <begin position="1"/>
        <end position="22"/>
    </location>
</feature>
<accession>S6BI26</accession>
<evidence type="ECO:0000256" key="1">
    <source>
        <dbReference type="SAM" id="Phobius"/>
    </source>
</evidence>
<keyword evidence="1" id="KW-0812">Transmembrane</keyword>
<evidence type="ECO:0000313" key="3">
    <source>
        <dbReference type="EMBL" id="BAN65879.1"/>
    </source>
</evidence>
<reference evidence="3" key="1">
    <citation type="journal article" date="2014" name="BMC Genomics">
        <title>The Babesia bovis gene and promoter model: an update from full-length EST analysis.</title>
        <authorList>
            <person name="Yamagishi J."/>
            <person name="Wakaguri H."/>
            <person name="Yokoyama N."/>
            <person name="Yamashita R."/>
            <person name="Suzuki Y."/>
            <person name="Xuan X."/>
            <person name="Igarashi I."/>
        </authorList>
    </citation>
    <scope>NUCLEOTIDE SEQUENCE</scope>
    <source>
        <strain evidence="3">Texas</strain>
    </source>
</reference>
<gene>
    <name evidence="3" type="primary">BBOV_IV000020</name>
</gene>
<feature type="transmembrane region" description="Helical" evidence="1">
    <location>
        <begin position="38"/>
        <end position="57"/>
    </location>
</feature>
<feature type="chain" id="PRO_5004546301" evidence="2">
    <location>
        <begin position="23"/>
        <end position="371"/>
    </location>
</feature>
<feature type="transmembrane region" description="Helical" evidence="1">
    <location>
        <begin position="105"/>
        <end position="128"/>
    </location>
</feature>
<feature type="transmembrane region" description="Helical" evidence="1">
    <location>
        <begin position="148"/>
        <end position="170"/>
    </location>
</feature>
<name>S6BI26_BABBO</name>
<dbReference type="EMBL" id="AK442085">
    <property type="protein sequence ID" value="BAN65879.1"/>
    <property type="molecule type" value="mRNA"/>
</dbReference>
<protein>
    <submittedName>
        <fullName evidence="3">Membrane protein, putative</fullName>
    </submittedName>
</protein>
<keyword evidence="1" id="KW-1133">Transmembrane helix</keyword>
<sequence length="371" mass="40570">MDTTTCATIVLVLLWLSTCCQALGSLVILIPELDNIPAVSTTTTLSTILIGVCLWQCKKAGYLVSPMTWYHWMLLALLVILQIMAVVIEYLGLQGMLTASIGKQWAYPIYGVAVALLVLLGSTLYCGWKCNLFCRPCCKSQYICYGSAIVVILVVLVVLVVTGALAPLIGDGLSYGDINHGAKETMTICYLGKMVLPCIQCYAMAMIWNTTLKLPYAVPEVVALTSSALAVASILAVAFLGGNNGVLLSTLTYPLLAFHLVALGITWYCLEYKEIFQWPKQYLCFGVLAVVLVVVLLLAIMYINKRTGETSESVEYTLLGYSLLLMIPTLWYAYRCGLLTWRWNSCVPKKKGLKATETAENTTAGTDIAKE</sequence>
<organism evidence="3">
    <name type="scientific">Babesia bovis</name>
    <dbReference type="NCBI Taxonomy" id="5865"/>
    <lineage>
        <taxon>Eukaryota</taxon>
        <taxon>Sar</taxon>
        <taxon>Alveolata</taxon>
        <taxon>Apicomplexa</taxon>
        <taxon>Aconoidasida</taxon>
        <taxon>Piroplasmida</taxon>
        <taxon>Babesiidae</taxon>
        <taxon>Babesia</taxon>
    </lineage>
</organism>
<feature type="transmembrane region" description="Helical" evidence="1">
    <location>
        <begin position="246"/>
        <end position="270"/>
    </location>
</feature>
<dbReference type="VEuPathDB" id="PiroplasmaDB:BBOV_II000020"/>
<keyword evidence="2" id="KW-0732">Signal</keyword>
<dbReference type="AlphaFoldDB" id="S6BI26"/>
<feature type="transmembrane region" description="Helical" evidence="1">
    <location>
        <begin position="316"/>
        <end position="334"/>
    </location>
</feature>
<proteinExistence type="evidence at transcript level"/>
<feature type="transmembrane region" description="Helical" evidence="1">
    <location>
        <begin position="190"/>
        <end position="209"/>
    </location>
</feature>
<feature type="transmembrane region" description="Helical" evidence="1">
    <location>
        <begin position="282"/>
        <end position="304"/>
    </location>
</feature>
<feature type="transmembrane region" description="Helical" evidence="1">
    <location>
        <begin position="221"/>
        <end position="240"/>
    </location>
</feature>